<accession>A0A737GX29</accession>
<proteinExistence type="predicted"/>
<reference evidence="1" key="2">
    <citation type="submission" date="2018-07" db="EMBL/GenBank/DDBJ databases">
        <authorList>
            <consortium name="NCBI Pathogen Detection Project"/>
        </authorList>
    </citation>
    <scope>NUCLEOTIDE SEQUENCE</scope>
    <source>
        <strain evidence="1">3472-64</strain>
    </source>
</reference>
<sequence length="64" mass="7718">MSTFRYLHTVHVQPACINNVGWNKRDGYYENNINTGFYISRFWERKRGVESFKYISRLKIAIDI</sequence>
<organism evidence="1">
    <name type="scientific">Salmonella enterica subsp. salamae serovar 42:f,g,t:--</name>
    <dbReference type="NCBI Taxonomy" id="41518"/>
    <lineage>
        <taxon>Bacteria</taxon>
        <taxon>Pseudomonadati</taxon>
        <taxon>Pseudomonadota</taxon>
        <taxon>Gammaproteobacteria</taxon>
        <taxon>Enterobacterales</taxon>
        <taxon>Enterobacteriaceae</taxon>
        <taxon>Salmonella</taxon>
    </lineage>
</organism>
<comment type="caution">
    <text evidence="1">The sequence shown here is derived from an EMBL/GenBank/DDBJ whole genome shotgun (WGS) entry which is preliminary data.</text>
</comment>
<gene>
    <name evidence="1" type="ORF">GND11_002765</name>
</gene>
<name>A0A737GX29_SALER</name>
<evidence type="ECO:0000313" key="1">
    <source>
        <dbReference type="EMBL" id="HAE8209388.1"/>
    </source>
</evidence>
<dbReference type="EMBL" id="DAATEH010000026">
    <property type="protein sequence ID" value="HAE8209388.1"/>
    <property type="molecule type" value="Genomic_DNA"/>
</dbReference>
<protein>
    <submittedName>
        <fullName evidence="1">Uncharacterized protein</fullName>
    </submittedName>
</protein>
<dbReference type="AlphaFoldDB" id="A0A737GX29"/>
<reference evidence="1" key="1">
    <citation type="journal article" date="2018" name="Genome Biol.">
        <title>SKESA: strategic k-mer extension for scrupulous assemblies.</title>
        <authorList>
            <person name="Souvorov A."/>
            <person name="Agarwala R."/>
            <person name="Lipman D.J."/>
        </authorList>
    </citation>
    <scope>NUCLEOTIDE SEQUENCE</scope>
    <source>
        <strain evidence="1">3472-64</strain>
    </source>
</reference>